<dbReference type="PANTHER" id="PTHR43037">
    <property type="entry name" value="UNNAMED PRODUCT-RELATED"/>
    <property type="match status" value="1"/>
</dbReference>
<dbReference type="InterPro" id="IPR050955">
    <property type="entry name" value="Plant_Biomass_Hydrol_Est"/>
</dbReference>
<evidence type="ECO:0000256" key="1">
    <source>
        <dbReference type="ARBA" id="ARBA00022729"/>
    </source>
</evidence>
<evidence type="ECO:0000313" key="4">
    <source>
        <dbReference type="EMBL" id="TWT54406.1"/>
    </source>
</evidence>
<dbReference type="InterPro" id="IPR029058">
    <property type="entry name" value="AB_hydrolase_fold"/>
</dbReference>
<comment type="caution">
    <text evidence="4">The sequence shown here is derived from an EMBL/GenBank/DDBJ whole genome shotgun (WGS) entry which is preliminary data.</text>
</comment>
<dbReference type="RefSeq" id="WP_165440585.1">
    <property type="nucleotide sequence ID" value="NZ_SJPI01000001.1"/>
</dbReference>
<dbReference type="GO" id="GO:0006508">
    <property type="term" value="P:proteolysis"/>
    <property type="evidence" value="ECO:0007669"/>
    <property type="project" value="InterPro"/>
</dbReference>
<keyword evidence="5" id="KW-1185">Reference proteome</keyword>
<reference evidence="4 5" key="1">
    <citation type="submission" date="2019-02" db="EMBL/GenBank/DDBJ databases">
        <title>Deep-cultivation of Planctomycetes and their phenomic and genomic characterization uncovers novel biology.</title>
        <authorList>
            <person name="Wiegand S."/>
            <person name="Jogler M."/>
            <person name="Boedeker C."/>
            <person name="Pinto D."/>
            <person name="Vollmers J."/>
            <person name="Rivas-Marin E."/>
            <person name="Kohn T."/>
            <person name="Peeters S.H."/>
            <person name="Heuer A."/>
            <person name="Rast P."/>
            <person name="Oberbeckmann S."/>
            <person name="Bunk B."/>
            <person name="Jeske O."/>
            <person name="Meyerdierks A."/>
            <person name="Storesund J.E."/>
            <person name="Kallscheuer N."/>
            <person name="Luecker S."/>
            <person name="Lage O.M."/>
            <person name="Pohl T."/>
            <person name="Merkel B.J."/>
            <person name="Hornburger P."/>
            <person name="Mueller R.-W."/>
            <person name="Bruemmer F."/>
            <person name="Labrenz M."/>
            <person name="Spormann A.M."/>
            <person name="Op Den Camp H."/>
            <person name="Overmann J."/>
            <person name="Amann R."/>
            <person name="Jetten M.S.M."/>
            <person name="Mascher T."/>
            <person name="Medema M.H."/>
            <person name="Devos D.P."/>
            <person name="Kaster A.-K."/>
            <person name="Ovreas L."/>
            <person name="Rohde M."/>
            <person name="Galperin M.Y."/>
            <person name="Jogler C."/>
        </authorList>
    </citation>
    <scope>NUCLEOTIDE SEQUENCE [LARGE SCALE GENOMIC DNA]</scope>
    <source>
        <strain evidence="4 5">Pla22</strain>
    </source>
</reference>
<dbReference type="Proteomes" id="UP000316598">
    <property type="component" value="Unassembled WGS sequence"/>
</dbReference>
<keyword evidence="1 2" id="KW-0732">Signal</keyword>
<sequence precursor="true">MPPLRTRLFLSFCLIVATAFPVDAETYKSLPPAGIEIDASDKRDLEARITAIRNSYQRAGRKTDVDVNQWQPHVDALVRAVDLAIKQNGFFHEKDVARANSLLDEAERRIKTISRAKNKLTWLGLESKPLDKPQLVVGGFRSQIDHSVQPFGLVIPANFDLAKTYRVDVWLHGRGDNKTEIAFLDERSNKIGEYAPEDTIVLHPFGRHCNAFKFAGETDVYESLDALRQLASVDDDRVALRGFSMGGAGVWHIAAHDPTRWFAVNPGAGFVDTIVYQNWGQKTPYPISEVGKKLLRIYDVLPWASNLQNTHVVAYSGEVDKQRQAAERVTQSLSQQSIKFEHIIGEGMAHKIDEPSKKKINDLLQTYANEAEPARDIHFVTHHLRYNDAGWVSVEGLKQHYEPGTVIGSVNARGDVRLQTDGVTAIQLLVAPMKISQSDNLNVTIDGQTLDPWLISDKQSLDLSLADDGQWKAGPLATGPLRKRPGMQGPIDDAFCSRFLFVIPSRPASHGTAQRFIDREMKYAGQRWKTLMRGDIHWVKDTDVTQEQIRSCNLICFGDFTSNQYLAKVASELPIHWTKDKLSVGNQSFDPTTSVAAFCYPNPENPERYVVANSGMTFRDFSNVSNSRQIAMLGDWAIFDADSTENGIFAGDILAEGLFDETWNISSEEN</sequence>
<dbReference type="SUPFAM" id="SSF53474">
    <property type="entry name" value="alpha/beta-Hydrolases"/>
    <property type="match status" value="1"/>
</dbReference>
<dbReference type="Pfam" id="PF00326">
    <property type="entry name" value="Peptidase_S9"/>
    <property type="match status" value="1"/>
</dbReference>
<protein>
    <submittedName>
        <fullName evidence="4">Prolyl oligopeptidase family protein</fullName>
    </submittedName>
</protein>
<dbReference type="EMBL" id="SJPI01000001">
    <property type="protein sequence ID" value="TWT54406.1"/>
    <property type="molecule type" value="Genomic_DNA"/>
</dbReference>
<dbReference type="InterPro" id="IPR001375">
    <property type="entry name" value="Peptidase_S9_cat"/>
</dbReference>
<evidence type="ECO:0000313" key="5">
    <source>
        <dbReference type="Proteomes" id="UP000316598"/>
    </source>
</evidence>
<feature type="domain" description="Peptidase S9 prolyl oligopeptidase catalytic" evidence="3">
    <location>
        <begin position="218"/>
        <end position="364"/>
    </location>
</feature>
<dbReference type="PANTHER" id="PTHR43037:SF1">
    <property type="entry name" value="BLL1128 PROTEIN"/>
    <property type="match status" value="1"/>
</dbReference>
<feature type="chain" id="PRO_5023103559" evidence="2">
    <location>
        <begin position="25"/>
        <end position="670"/>
    </location>
</feature>
<dbReference type="Gene3D" id="3.40.50.1820">
    <property type="entry name" value="alpha/beta hydrolase"/>
    <property type="match status" value="1"/>
</dbReference>
<organism evidence="4 5">
    <name type="scientific">Rubripirellula amarantea</name>
    <dbReference type="NCBI Taxonomy" id="2527999"/>
    <lineage>
        <taxon>Bacteria</taxon>
        <taxon>Pseudomonadati</taxon>
        <taxon>Planctomycetota</taxon>
        <taxon>Planctomycetia</taxon>
        <taxon>Pirellulales</taxon>
        <taxon>Pirellulaceae</taxon>
        <taxon>Rubripirellula</taxon>
    </lineage>
</organism>
<dbReference type="AlphaFoldDB" id="A0A5C5WUS8"/>
<accession>A0A5C5WUS8</accession>
<gene>
    <name evidence="4" type="ORF">Pla22_20530</name>
</gene>
<feature type="signal peptide" evidence="2">
    <location>
        <begin position="1"/>
        <end position="24"/>
    </location>
</feature>
<proteinExistence type="predicted"/>
<evidence type="ECO:0000259" key="3">
    <source>
        <dbReference type="Pfam" id="PF00326"/>
    </source>
</evidence>
<dbReference type="GO" id="GO:0008236">
    <property type="term" value="F:serine-type peptidase activity"/>
    <property type="evidence" value="ECO:0007669"/>
    <property type="project" value="InterPro"/>
</dbReference>
<evidence type="ECO:0000256" key="2">
    <source>
        <dbReference type="SAM" id="SignalP"/>
    </source>
</evidence>
<name>A0A5C5WUS8_9BACT</name>